<reference evidence="3" key="1">
    <citation type="submission" date="2011-05" db="EMBL/GenBank/DDBJ databases">
        <authorList>
            <person name="Richards S.R."/>
            <person name="Qu J."/>
            <person name="Jiang H."/>
            <person name="Jhangiani S.N."/>
            <person name="Agravi P."/>
            <person name="Goodspeed R."/>
            <person name="Gross S."/>
            <person name="Mandapat C."/>
            <person name="Jackson L."/>
            <person name="Mathew T."/>
            <person name="Pu L."/>
            <person name="Thornton R."/>
            <person name="Saada N."/>
            <person name="Wilczek-Boney K.B."/>
            <person name="Lee S."/>
            <person name="Kovar C."/>
            <person name="Wu Y."/>
            <person name="Scherer S.E."/>
            <person name="Worley K.C."/>
            <person name="Muzny D.M."/>
            <person name="Gibbs R."/>
        </authorList>
    </citation>
    <scope>NUCLEOTIDE SEQUENCE</scope>
    <source>
        <strain evidence="3">Brora</strain>
    </source>
</reference>
<dbReference type="AlphaFoldDB" id="T1JDQ8"/>
<keyword evidence="3" id="KW-1185">Reference proteome</keyword>
<reference evidence="2" key="2">
    <citation type="submission" date="2015-02" db="UniProtKB">
        <authorList>
            <consortium name="EnsemblMetazoa"/>
        </authorList>
    </citation>
    <scope>IDENTIFICATION</scope>
</reference>
<evidence type="ECO:0000313" key="3">
    <source>
        <dbReference type="Proteomes" id="UP000014500"/>
    </source>
</evidence>
<dbReference type="Pfam" id="PF24787">
    <property type="entry name" value="TEX47"/>
    <property type="match status" value="1"/>
</dbReference>
<dbReference type="HOGENOM" id="CLU_1181515_0_0_1"/>
<evidence type="ECO:0000313" key="2">
    <source>
        <dbReference type="EnsemblMetazoa" id="SMAR011942-PA"/>
    </source>
</evidence>
<dbReference type="EnsemblMetazoa" id="SMAR011942-RA">
    <property type="protein sequence ID" value="SMAR011942-PA"/>
    <property type="gene ID" value="SMAR011942"/>
</dbReference>
<dbReference type="Proteomes" id="UP000014500">
    <property type="component" value="Unassembled WGS sequence"/>
</dbReference>
<feature type="compositionally biased region" description="Polar residues" evidence="1">
    <location>
        <begin position="1"/>
        <end position="11"/>
    </location>
</feature>
<protein>
    <submittedName>
        <fullName evidence="2">Uncharacterized protein</fullName>
    </submittedName>
</protein>
<dbReference type="PANTHER" id="PTHR34035">
    <property type="entry name" value="TESTIS-EXPRESSED PROTEIN 47"/>
    <property type="match status" value="1"/>
</dbReference>
<accession>T1JDQ8</accession>
<dbReference type="PANTHER" id="PTHR34035:SF1">
    <property type="entry name" value="TESTIS-EXPRESSED PROTEIN 47"/>
    <property type="match status" value="1"/>
</dbReference>
<proteinExistence type="predicted"/>
<feature type="region of interest" description="Disordered" evidence="1">
    <location>
        <begin position="1"/>
        <end position="39"/>
    </location>
</feature>
<sequence>MASIKLSNKSQSRSRKTAGVASSTAPAGTIGTGGNDDDLSAFLLEPQRKSMLDYVDEKREKDGSRKNIFHRLIYTGRHRLKDKHEQFAKYIEKIVKTSTIGVTVHIVGILLVYNDHFVHVVECLYENLLDLIKICCEDYNNEIIEDAVVVLITHDISFHISLLSLEEMQNAVEALVESVRELFPSAVVVGCFMKLRLMTATQFVKTFRVPSDLVLDEEVVWPMMTNPYPLEMNKA</sequence>
<evidence type="ECO:0000256" key="1">
    <source>
        <dbReference type="SAM" id="MobiDB-lite"/>
    </source>
</evidence>
<name>T1JDQ8_STRMM</name>
<dbReference type="EMBL" id="JH432108">
    <property type="status" value="NOT_ANNOTATED_CDS"/>
    <property type="molecule type" value="Genomic_DNA"/>
</dbReference>
<organism evidence="2 3">
    <name type="scientific">Strigamia maritima</name>
    <name type="common">European centipede</name>
    <name type="synonym">Geophilus maritimus</name>
    <dbReference type="NCBI Taxonomy" id="126957"/>
    <lineage>
        <taxon>Eukaryota</taxon>
        <taxon>Metazoa</taxon>
        <taxon>Ecdysozoa</taxon>
        <taxon>Arthropoda</taxon>
        <taxon>Myriapoda</taxon>
        <taxon>Chilopoda</taxon>
        <taxon>Pleurostigmophora</taxon>
        <taxon>Geophilomorpha</taxon>
        <taxon>Linotaeniidae</taxon>
        <taxon>Strigamia</taxon>
    </lineage>
</organism>
<dbReference type="PhylomeDB" id="T1JDQ8"/>
<dbReference type="InterPro" id="IPR055308">
    <property type="entry name" value="TEX47-like"/>
</dbReference>